<dbReference type="SUPFAM" id="SSF54373">
    <property type="entry name" value="FAD-linked reductases, C-terminal domain"/>
    <property type="match status" value="1"/>
</dbReference>
<evidence type="ECO:0000313" key="6">
    <source>
        <dbReference type="EMBL" id="PNS21079.1"/>
    </source>
</evidence>
<dbReference type="AlphaFoldDB" id="A0A2K1R1A9"/>
<dbReference type="InterPro" id="IPR012132">
    <property type="entry name" value="GMC_OxRdtase"/>
</dbReference>
<feature type="binding site" evidence="3">
    <location>
        <position position="273"/>
    </location>
    <ligand>
        <name>FAD</name>
        <dbReference type="ChEBI" id="CHEBI:57692"/>
    </ligand>
</feature>
<evidence type="ECO:0000256" key="3">
    <source>
        <dbReference type="PIRSR" id="PIRSR000137-2"/>
    </source>
</evidence>
<dbReference type="Proteomes" id="UP000243797">
    <property type="component" value="Unassembled WGS sequence"/>
</dbReference>
<name>A0A2K1R1A9_9PEZI</name>
<comment type="caution">
    <text evidence="6">The sequence shown here is derived from an EMBL/GenBank/DDBJ whole genome shotgun (WGS) entry which is preliminary data.</text>
</comment>
<evidence type="ECO:0000313" key="7">
    <source>
        <dbReference type="Proteomes" id="UP000243797"/>
    </source>
</evidence>
<dbReference type="Gene3D" id="3.30.560.10">
    <property type="entry name" value="Glucose Oxidase, domain 3"/>
    <property type="match status" value="1"/>
</dbReference>
<proteinExistence type="inferred from homology"/>
<dbReference type="PROSITE" id="PS00624">
    <property type="entry name" value="GMC_OXRED_2"/>
    <property type="match status" value="1"/>
</dbReference>
<dbReference type="Pfam" id="PF05199">
    <property type="entry name" value="GMC_oxred_C"/>
    <property type="match status" value="1"/>
</dbReference>
<organism evidence="6 7">
    <name type="scientific">Sphaceloma murrayae</name>
    <dbReference type="NCBI Taxonomy" id="2082308"/>
    <lineage>
        <taxon>Eukaryota</taxon>
        <taxon>Fungi</taxon>
        <taxon>Dikarya</taxon>
        <taxon>Ascomycota</taxon>
        <taxon>Pezizomycotina</taxon>
        <taxon>Dothideomycetes</taxon>
        <taxon>Dothideomycetidae</taxon>
        <taxon>Myriangiales</taxon>
        <taxon>Elsinoaceae</taxon>
        <taxon>Sphaceloma</taxon>
    </lineage>
</organism>
<dbReference type="InterPro" id="IPR036188">
    <property type="entry name" value="FAD/NAD-bd_sf"/>
</dbReference>
<dbReference type="Gene3D" id="3.50.50.60">
    <property type="entry name" value="FAD/NAD(P)-binding domain"/>
    <property type="match status" value="1"/>
</dbReference>
<dbReference type="InterPro" id="IPR000172">
    <property type="entry name" value="GMC_OxRdtase_N"/>
</dbReference>
<dbReference type="EMBL" id="NKHZ01000015">
    <property type="protein sequence ID" value="PNS21079.1"/>
    <property type="molecule type" value="Genomic_DNA"/>
</dbReference>
<keyword evidence="4" id="KW-0732">Signal</keyword>
<feature type="signal peptide" evidence="4">
    <location>
        <begin position="1"/>
        <end position="25"/>
    </location>
</feature>
<protein>
    <submittedName>
        <fullName evidence="6">Long-chain-alcohol oxidase FAO3</fullName>
    </submittedName>
</protein>
<evidence type="ECO:0000256" key="4">
    <source>
        <dbReference type="SAM" id="SignalP"/>
    </source>
</evidence>
<dbReference type="GO" id="GO:0044550">
    <property type="term" value="P:secondary metabolite biosynthetic process"/>
    <property type="evidence" value="ECO:0007669"/>
    <property type="project" value="TreeGrafter"/>
</dbReference>
<reference evidence="6 7" key="1">
    <citation type="submission" date="2017-06" db="EMBL/GenBank/DDBJ databases">
        <title>Draft genome sequence of a variant of Elsinoe murrayae.</title>
        <authorList>
            <person name="Cheng Q."/>
        </authorList>
    </citation>
    <scope>NUCLEOTIDE SEQUENCE [LARGE SCALE GENOMIC DNA]</scope>
    <source>
        <strain evidence="6 7">CQ-2017a</strain>
    </source>
</reference>
<dbReference type="PANTHER" id="PTHR11552">
    <property type="entry name" value="GLUCOSE-METHANOL-CHOLINE GMC OXIDOREDUCTASE"/>
    <property type="match status" value="1"/>
</dbReference>
<dbReference type="SUPFAM" id="SSF51905">
    <property type="entry name" value="FAD/NAD(P)-binding domain"/>
    <property type="match status" value="1"/>
</dbReference>
<keyword evidence="7" id="KW-1185">Reference proteome</keyword>
<feature type="active site" description="Proton acceptor" evidence="2">
    <location>
        <position position="608"/>
    </location>
</feature>
<feature type="chain" id="PRO_5014476878" evidence="4">
    <location>
        <begin position="26"/>
        <end position="629"/>
    </location>
</feature>
<dbReference type="PIRSF" id="PIRSF000137">
    <property type="entry name" value="Alcohol_oxidase"/>
    <property type="match status" value="1"/>
</dbReference>
<feature type="binding site" evidence="3">
    <location>
        <position position="124"/>
    </location>
    <ligand>
        <name>FAD</name>
        <dbReference type="ChEBI" id="CHEBI:57692"/>
    </ligand>
</feature>
<dbReference type="GO" id="GO:0016614">
    <property type="term" value="F:oxidoreductase activity, acting on CH-OH group of donors"/>
    <property type="evidence" value="ECO:0007669"/>
    <property type="project" value="InterPro"/>
</dbReference>
<keyword evidence="3" id="KW-0285">Flavoprotein</keyword>
<evidence type="ECO:0000256" key="2">
    <source>
        <dbReference type="PIRSR" id="PIRSR000137-1"/>
    </source>
</evidence>
<keyword evidence="3" id="KW-0274">FAD</keyword>
<dbReference type="InParanoid" id="A0A2K1R1A9"/>
<sequence length="629" mass="66680">MVSQNLLASAVQLVSIASLVNTVTALPGSSRYISRQVTEDRVKGQTYDYIIAGGGLSGLVVANRLTENPRVKVLVIEYGVFDDSATASVPYFANGLNMASMIPTTSAPDAGLNNASFPVLIGGVVGGGSVVNGMAYNRGAAQDYDAWEQLGNAGWGFSSLLPYFRKSTTFQAPSAATAKEFELTYDLRAYGNGPIKPALTNFQFPDLKKFWQAWQDDETVPKPKEHGLGEAVGAFWMPSTIDVARGRRSDARSEYYDPVANRTNLQILTGTTVDEVLFQDGLTASGVSFSNRASGAVSQAFATREVILAAGAINTPKILQLSGIGPKAAVEAAGIRSKLDLPAVGSNFQDHPVAFLGFNLSNQAFPNGNSIATNASYNATAFAEYEASRTGIYASARGNGVAFLSLPQVASTEFAESIAARVSKQDAPSFLPPVYGDANLLRGFLEQRRLLSEQYGGNDAAVSEFPFSGGTGSVAASFQKPLSRGTITLNPADPKGNPVIQYNTIQNPLDAEMVLAVVRRARTYFKSPALASLKPVETLPGAQFESDADLLGALKQGVLNPSFAHPAGSCPMMPRRLGGCVDSTLKVYGTRRLSVIDTSIMPMIPAAHLQASQYAVAEKAADLIKARIL</sequence>
<accession>A0A2K1R1A9</accession>
<evidence type="ECO:0000256" key="1">
    <source>
        <dbReference type="ARBA" id="ARBA00010790"/>
    </source>
</evidence>
<dbReference type="GO" id="GO:0050660">
    <property type="term" value="F:flavin adenine dinucleotide binding"/>
    <property type="evidence" value="ECO:0007669"/>
    <property type="project" value="InterPro"/>
</dbReference>
<dbReference type="STRING" id="2082308.A0A2K1R1A9"/>
<feature type="domain" description="Glucose-methanol-choline oxidoreductase N-terminal" evidence="5">
    <location>
        <begin position="311"/>
        <end position="325"/>
    </location>
</feature>
<comment type="cofactor">
    <cofactor evidence="3">
        <name>FAD</name>
        <dbReference type="ChEBI" id="CHEBI:57692"/>
    </cofactor>
</comment>
<evidence type="ECO:0000259" key="5">
    <source>
        <dbReference type="PROSITE" id="PS00624"/>
    </source>
</evidence>
<dbReference type="OrthoDB" id="269227at2759"/>
<dbReference type="Pfam" id="PF00732">
    <property type="entry name" value="GMC_oxred_N"/>
    <property type="match status" value="1"/>
</dbReference>
<feature type="active site" description="Proton donor" evidence="2">
    <location>
        <position position="565"/>
    </location>
</feature>
<gene>
    <name evidence="6" type="ORF">CAC42_3416</name>
</gene>
<comment type="similarity">
    <text evidence="1">Belongs to the GMC oxidoreductase family.</text>
</comment>
<dbReference type="InterPro" id="IPR007867">
    <property type="entry name" value="GMC_OxRtase_C"/>
</dbReference>
<dbReference type="PANTHER" id="PTHR11552:SF115">
    <property type="entry name" value="DEHYDROGENASE XPTC-RELATED"/>
    <property type="match status" value="1"/>
</dbReference>